<feature type="signal peptide" evidence="8">
    <location>
        <begin position="1"/>
        <end position="33"/>
    </location>
</feature>
<reference evidence="10" key="1">
    <citation type="thesis" date="2021" institute="BYU ScholarsArchive" country="Provo, UT, USA">
        <title>Applications of and Algorithms for Genome Assembly and Genomic Analyses with an Emphasis on Marine Teleosts.</title>
        <authorList>
            <person name="Pickett B.D."/>
        </authorList>
    </citation>
    <scope>NUCLEOTIDE SEQUENCE</scope>
    <source>
        <strain evidence="10">HI-2016</strain>
    </source>
</reference>
<evidence type="ECO:0000256" key="6">
    <source>
        <dbReference type="PROSITE-ProRule" id="PRU01172"/>
    </source>
</evidence>
<keyword evidence="5" id="KW-0325">Glycoprotein</keyword>
<accession>A0A8T2N356</accession>
<dbReference type="PROSITE" id="PS51257">
    <property type="entry name" value="PROKAR_LIPOPROTEIN"/>
    <property type="match status" value="1"/>
</dbReference>
<feature type="domain" description="Pentraxin (PTX)" evidence="9">
    <location>
        <begin position="411"/>
        <end position="608"/>
    </location>
</feature>
<evidence type="ECO:0000313" key="11">
    <source>
        <dbReference type="Proteomes" id="UP000824540"/>
    </source>
</evidence>
<evidence type="ECO:0000256" key="1">
    <source>
        <dbReference type="ARBA" id="ARBA00001913"/>
    </source>
</evidence>
<dbReference type="PROSITE" id="PS51828">
    <property type="entry name" value="PTX_2"/>
    <property type="match status" value="1"/>
</dbReference>
<feature type="compositionally biased region" description="Gly residues" evidence="7">
    <location>
        <begin position="223"/>
        <end position="232"/>
    </location>
</feature>
<protein>
    <recommendedName>
        <fullName evidence="9">Pentraxin (PTX) domain-containing protein</fullName>
    </recommendedName>
</protein>
<dbReference type="Proteomes" id="UP000824540">
    <property type="component" value="Unassembled WGS sequence"/>
</dbReference>
<dbReference type="AlphaFoldDB" id="A0A8T2N356"/>
<dbReference type="EMBL" id="JAFBMS010000234">
    <property type="protein sequence ID" value="KAG9332881.1"/>
    <property type="molecule type" value="Genomic_DNA"/>
</dbReference>
<comment type="cofactor">
    <cofactor evidence="1">
        <name>Ca(2+)</name>
        <dbReference type="ChEBI" id="CHEBI:29108"/>
    </cofactor>
</comment>
<feature type="chain" id="PRO_5035768736" description="Pentraxin (PTX) domain-containing protein" evidence="8">
    <location>
        <begin position="34"/>
        <end position="608"/>
    </location>
</feature>
<evidence type="ECO:0000259" key="9">
    <source>
        <dbReference type="PROSITE" id="PS51828"/>
    </source>
</evidence>
<dbReference type="SMART" id="SM00159">
    <property type="entry name" value="PTX"/>
    <property type="match status" value="1"/>
</dbReference>
<name>A0A8T2N356_9TELE</name>
<keyword evidence="11" id="KW-1185">Reference proteome</keyword>
<dbReference type="SUPFAM" id="SSF49899">
    <property type="entry name" value="Concanavalin A-like lectins/glucanases"/>
    <property type="match status" value="1"/>
</dbReference>
<keyword evidence="8" id="KW-0732">Signal</keyword>
<organism evidence="10 11">
    <name type="scientific">Albula glossodonta</name>
    <name type="common">roundjaw bonefish</name>
    <dbReference type="NCBI Taxonomy" id="121402"/>
    <lineage>
        <taxon>Eukaryota</taxon>
        <taxon>Metazoa</taxon>
        <taxon>Chordata</taxon>
        <taxon>Craniata</taxon>
        <taxon>Vertebrata</taxon>
        <taxon>Euteleostomi</taxon>
        <taxon>Actinopterygii</taxon>
        <taxon>Neopterygii</taxon>
        <taxon>Teleostei</taxon>
        <taxon>Albuliformes</taxon>
        <taxon>Albulidae</taxon>
        <taxon>Albula</taxon>
    </lineage>
</organism>
<comment type="caution">
    <text evidence="6">Lacks conserved residue(s) required for the propagation of feature annotation.</text>
</comment>
<keyword evidence="2" id="KW-0479">Metal-binding</keyword>
<feature type="non-terminal residue" evidence="10">
    <location>
        <position position="1"/>
    </location>
</feature>
<dbReference type="Gene3D" id="2.60.120.200">
    <property type="match status" value="1"/>
</dbReference>
<evidence type="ECO:0000256" key="8">
    <source>
        <dbReference type="SAM" id="SignalP"/>
    </source>
</evidence>
<dbReference type="InterPro" id="IPR051360">
    <property type="entry name" value="Neuronal_Pentraxin_Related"/>
</dbReference>
<dbReference type="PANTHER" id="PTHR19277">
    <property type="entry name" value="PENTRAXIN"/>
    <property type="match status" value="1"/>
</dbReference>
<dbReference type="PRINTS" id="PR00895">
    <property type="entry name" value="PENTAXIN"/>
</dbReference>
<dbReference type="InterPro" id="IPR001759">
    <property type="entry name" value="PTX_dom"/>
</dbReference>
<keyword evidence="4" id="KW-1015">Disulfide bond</keyword>
<sequence length="608" mass="67349">MHPSKMSAPKAWTDLPFVLSILFLAACAQTADAQESAPVLPRRPFFERLGRLEEQFRRFQEMTLTRLQGIAENYNISYNVDARFQLLAEQNQNLTDTLAAFQATAGNDLSALKFWTKKLQKKADRLELKLSALEESSRRGAPTPPPGEGPKAEIQEQKARISNLTQELQDHRAQLSTLSADGNEVRGGLKGLRDALEKQEARMVQLEEQVKGALQGDAFTTGGPMGGSGGPNNGLESNLTPQDSGPRALVAGRGQGYMNPKVRAKLQLKHDKGRRAKEGLPVNQGPAPTQPPRHTWPRPYTQEQPMGMLDSPQPHPQEEPMDLWDSPLPRPQEEPLRLRDWPRPRPHPQEEPMGLRDRPQPRPHEEPKELWETNNQQEELSDVVDLPQLPLRHKIPHHQRSPKAKGAICNVKSALSFPSASTLNYVTFRKGLARGLLELSLCTWLRVGAGVGYVGTLLSYATEDNDNKLVLYGRNSSRGPTLDFVIGDPAYRELPVEGVLDGHWHHLCVVWSSIEGRFWHYTDRRLTSTGSRFQKGYEVPAGGAVVLGQEQDVVGGGFDEAEAFVGELAGFTMWDRALSPGEVSGVATGRGLPRGTVLTLDDIEQPNG</sequence>
<feature type="region of interest" description="Disordered" evidence="7">
    <location>
        <begin position="219"/>
        <end position="381"/>
    </location>
</feature>
<evidence type="ECO:0000256" key="3">
    <source>
        <dbReference type="ARBA" id="ARBA00022837"/>
    </source>
</evidence>
<feature type="region of interest" description="Disordered" evidence="7">
    <location>
        <begin position="133"/>
        <end position="155"/>
    </location>
</feature>
<dbReference type="PANTHER" id="PTHR19277:SF122">
    <property type="entry name" value="PENTRAXIN-4"/>
    <property type="match status" value="1"/>
</dbReference>
<keyword evidence="3" id="KW-0106">Calcium</keyword>
<evidence type="ECO:0000256" key="4">
    <source>
        <dbReference type="ARBA" id="ARBA00023157"/>
    </source>
</evidence>
<dbReference type="OrthoDB" id="8793160at2759"/>
<gene>
    <name evidence="10" type="ORF">JZ751_014452</name>
</gene>
<evidence type="ECO:0000256" key="7">
    <source>
        <dbReference type="SAM" id="MobiDB-lite"/>
    </source>
</evidence>
<proteinExistence type="predicted"/>
<feature type="compositionally biased region" description="Basic and acidic residues" evidence="7">
    <location>
        <begin position="331"/>
        <end position="371"/>
    </location>
</feature>
<evidence type="ECO:0000256" key="2">
    <source>
        <dbReference type="ARBA" id="ARBA00022723"/>
    </source>
</evidence>
<evidence type="ECO:0000313" key="10">
    <source>
        <dbReference type="EMBL" id="KAG9332881.1"/>
    </source>
</evidence>
<feature type="compositionally biased region" description="Basic residues" evidence="7">
    <location>
        <begin position="262"/>
        <end position="275"/>
    </location>
</feature>
<evidence type="ECO:0000256" key="5">
    <source>
        <dbReference type="ARBA" id="ARBA00023180"/>
    </source>
</evidence>
<dbReference type="GO" id="GO:0046872">
    <property type="term" value="F:metal ion binding"/>
    <property type="evidence" value="ECO:0007669"/>
    <property type="project" value="UniProtKB-KW"/>
</dbReference>
<comment type="caution">
    <text evidence="10">The sequence shown here is derived from an EMBL/GenBank/DDBJ whole genome shotgun (WGS) entry which is preliminary data.</text>
</comment>
<dbReference type="Pfam" id="PF00354">
    <property type="entry name" value="Pentaxin"/>
    <property type="match status" value="1"/>
</dbReference>
<dbReference type="InterPro" id="IPR013320">
    <property type="entry name" value="ConA-like_dom_sf"/>
</dbReference>